<protein>
    <submittedName>
        <fullName evidence="1">Uncharacterized protein</fullName>
    </submittedName>
</protein>
<reference evidence="1 2" key="1">
    <citation type="journal article" date="2008" name="Nature">
        <title>The genome of the choanoflagellate Monosiga brevicollis and the origin of metazoans.</title>
        <authorList>
            <consortium name="JGI Sequencing"/>
            <person name="King N."/>
            <person name="Westbrook M.J."/>
            <person name="Young S.L."/>
            <person name="Kuo A."/>
            <person name="Abedin M."/>
            <person name="Chapman J."/>
            <person name="Fairclough S."/>
            <person name="Hellsten U."/>
            <person name="Isogai Y."/>
            <person name="Letunic I."/>
            <person name="Marr M."/>
            <person name="Pincus D."/>
            <person name="Putnam N."/>
            <person name="Rokas A."/>
            <person name="Wright K.J."/>
            <person name="Zuzow R."/>
            <person name="Dirks W."/>
            <person name="Good M."/>
            <person name="Goodstein D."/>
            <person name="Lemons D."/>
            <person name="Li W."/>
            <person name="Lyons J.B."/>
            <person name="Morris A."/>
            <person name="Nichols S."/>
            <person name="Richter D.J."/>
            <person name="Salamov A."/>
            <person name="Bork P."/>
            <person name="Lim W.A."/>
            <person name="Manning G."/>
            <person name="Miller W.T."/>
            <person name="McGinnis W."/>
            <person name="Shapiro H."/>
            <person name="Tjian R."/>
            <person name="Grigoriev I.V."/>
            <person name="Rokhsar D."/>
        </authorList>
    </citation>
    <scope>NUCLEOTIDE SEQUENCE [LARGE SCALE GENOMIC DNA]</scope>
    <source>
        <strain evidence="2">MX1 / ATCC 50154</strain>
    </source>
</reference>
<name>A9VEC5_MONBE</name>
<gene>
    <name evidence="1" type="ORF">MONBRDRAFT_13120</name>
</gene>
<dbReference type="Proteomes" id="UP000001357">
    <property type="component" value="Unassembled WGS sequence"/>
</dbReference>
<dbReference type="KEGG" id="mbr:MONBRDRAFT_13120"/>
<evidence type="ECO:0000313" key="1">
    <source>
        <dbReference type="EMBL" id="EDQ84116.1"/>
    </source>
</evidence>
<dbReference type="EMBL" id="CH991616">
    <property type="protein sequence ID" value="EDQ84116.1"/>
    <property type="molecule type" value="Genomic_DNA"/>
</dbReference>
<keyword evidence="2" id="KW-1185">Reference proteome</keyword>
<organism evidence="1 2">
    <name type="scientific">Monosiga brevicollis</name>
    <name type="common">Choanoflagellate</name>
    <dbReference type="NCBI Taxonomy" id="81824"/>
    <lineage>
        <taxon>Eukaryota</taxon>
        <taxon>Choanoflagellata</taxon>
        <taxon>Craspedida</taxon>
        <taxon>Salpingoecidae</taxon>
        <taxon>Monosiga</taxon>
    </lineage>
</organism>
<proteinExistence type="predicted"/>
<dbReference type="AlphaFoldDB" id="A9VEC5"/>
<evidence type="ECO:0000313" key="2">
    <source>
        <dbReference type="Proteomes" id="UP000001357"/>
    </source>
</evidence>
<dbReference type="GeneID" id="5896332"/>
<accession>A9VEC5</accession>
<dbReference type="InParanoid" id="A9VEC5"/>
<dbReference type="RefSeq" id="XP_001751072.1">
    <property type="nucleotide sequence ID" value="XM_001751020.1"/>
</dbReference>
<sequence length="128" mass="13810">MPSSTGQYGLPFVEVAQEVHLQIGSSRNGAFHLSRQCGCCPSFAPIPRLGQHNAKPPIFNASSTSSLPSPLSPAITICRLHLTHASCNDITGLYYALGSLFDDRSQLKDLWGLTHEKPQTACVSNSEK</sequence>